<gene>
    <name evidence="3" type="ORF">CAL19_16370</name>
</gene>
<evidence type="ECO:0000256" key="1">
    <source>
        <dbReference type="ARBA" id="ARBA00023002"/>
    </source>
</evidence>
<feature type="domain" description="Enoyl reductase (ER)" evidence="2">
    <location>
        <begin position="31"/>
        <end position="348"/>
    </location>
</feature>
<evidence type="ECO:0000313" key="4">
    <source>
        <dbReference type="Proteomes" id="UP000216947"/>
    </source>
</evidence>
<evidence type="ECO:0000313" key="3">
    <source>
        <dbReference type="EMBL" id="OZI16267.1"/>
    </source>
</evidence>
<dbReference type="PANTHER" id="PTHR43205:SF7">
    <property type="entry name" value="PROSTAGLANDIN REDUCTASE 1"/>
    <property type="match status" value="1"/>
</dbReference>
<dbReference type="PANTHER" id="PTHR43205">
    <property type="entry name" value="PROSTAGLANDIN REDUCTASE"/>
    <property type="match status" value="1"/>
</dbReference>
<dbReference type="InterPro" id="IPR020843">
    <property type="entry name" value="ER"/>
</dbReference>
<dbReference type="InterPro" id="IPR041694">
    <property type="entry name" value="ADH_N_2"/>
</dbReference>
<dbReference type="InterPro" id="IPR045010">
    <property type="entry name" value="MDR_fam"/>
</dbReference>
<dbReference type="GO" id="GO:0016628">
    <property type="term" value="F:oxidoreductase activity, acting on the CH-CH group of donors, NAD or NADP as acceptor"/>
    <property type="evidence" value="ECO:0007669"/>
    <property type="project" value="InterPro"/>
</dbReference>
<dbReference type="SMART" id="SM00829">
    <property type="entry name" value="PKS_ER"/>
    <property type="match status" value="1"/>
</dbReference>
<name>A0A261QUR9_9BORD</name>
<dbReference type="Gene3D" id="3.40.50.720">
    <property type="entry name" value="NAD(P)-binding Rossmann-like Domain"/>
    <property type="match status" value="1"/>
</dbReference>
<proteinExistence type="predicted"/>
<keyword evidence="1" id="KW-0560">Oxidoreductase</keyword>
<dbReference type="EMBL" id="NEVK01000008">
    <property type="protein sequence ID" value="OZI16267.1"/>
    <property type="molecule type" value="Genomic_DNA"/>
</dbReference>
<dbReference type="SUPFAM" id="SSF51735">
    <property type="entry name" value="NAD(P)-binding Rossmann-fold domains"/>
    <property type="match status" value="1"/>
</dbReference>
<accession>A0A261QUR9</accession>
<dbReference type="InterPro" id="IPR036291">
    <property type="entry name" value="NAD(P)-bd_dom_sf"/>
</dbReference>
<protein>
    <submittedName>
        <fullName evidence="3">NADP-dependent oxidoreductase</fullName>
    </submittedName>
</protein>
<dbReference type="FunFam" id="3.40.50.720:FF:000121">
    <property type="entry name" value="Prostaglandin reductase 2"/>
    <property type="match status" value="1"/>
</dbReference>
<dbReference type="Proteomes" id="UP000216947">
    <property type="component" value="Unassembled WGS sequence"/>
</dbReference>
<reference evidence="4" key="1">
    <citation type="submission" date="2017-05" db="EMBL/GenBank/DDBJ databases">
        <title>Complete and WGS of Bordetella genogroups.</title>
        <authorList>
            <person name="Spilker T."/>
            <person name="Lipuma J."/>
        </authorList>
    </citation>
    <scope>NUCLEOTIDE SEQUENCE [LARGE SCALE GENOMIC DNA]</scope>
    <source>
        <strain evidence="4">AU18089</strain>
    </source>
</reference>
<keyword evidence="4" id="KW-1185">Reference proteome</keyword>
<dbReference type="InterPro" id="IPR013149">
    <property type="entry name" value="ADH-like_C"/>
</dbReference>
<dbReference type="Gene3D" id="3.90.180.10">
    <property type="entry name" value="Medium-chain alcohol dehydrogenases, catalytic domain"/>
    <property type="match status" value="1"/>
</dbReference>
<dbReference type="CDD" id="cd05288">
    <property type="entry name" value="PGDH"/>
    <property type="match status" value="1"/>
</dbReference>
<dbReference type="AlphaFoldDB" id="A0A261QUR9"/>
<organism evidence="3 4">
    <name type="scientific">Bordetella genomosp. 7</name>
    <dbReference type="NCBI Taxonomy" id="1416805"/>
    <lineage>
        <taxon>Bacteria</taxon>
        <taxon>Pseudomonadati</taxon>
        <taxon>Pseudomonadota</taxon>
        <taxon>Betaproteobacteria</taxon>
        <taxon>Burkholderiales</taxon>
        <taxon>Alcaligenaceae</taxon>
        <taxon>Bordetella</taxon>
    </lineage>
</organism>
<dbReference type="RefSeq" id="WP_094797419.1">
    <property type="nucleotide sequence ID" value="NZ_NEVK01000008.1"/>
</dbReference>
<dbReference type="InterPro" id="IPR011032">
    <property type="entry name" value="GroES-like_sf"/>
</dbReference>
<dbReference type="SUPFAM" id="SSF50129">
    <property type="entry name" value="GroES-like"/>
    <property type="match status" value="1"/>
</dbReference>
<evidence type="ECO:0000259" key="2">
    <source>
        <dbReference type="SMART" id="SM00829"/>
    </source>
</evidence>
<sequence length="354" mass="37445">MQHSQAPTPAQAGASWPATYTRVVLASRPAGLPQPDNFRVEQSAAPALDAGQVRVRNHYLSIDPYMVGRMYESRSYAASTGIGEIMPGETAGQVVESRHPGFAVGEYVVGPLGWQEQAVSDGQGLRRADTSRAPLQAYLGALGMTGVTAWYGMTQICRPEHGSTVVVSAAAGAVGGVAVQLAKARGCRVVGIAGGAAKCAYVTQVLGADACVDYKQEQSGQALGDALARCAPEGFDACFDNVNGWVLDAILPRMNLHGRIALCGMIARYGQAPNHLAAHGYLLISRLRAQGFIVWDHVDLWSQAVDELGALFDEGRLRYQETIAQGIEAAPGACIGLLSGRNTGKQLVRLIDDQ</sequence>
<comment type="caution">
    <text evidence="3">The sequence shown here is derived from an EMBL/GenBank/DDBJ whole genome shotgun (WGS) entry which is preliminary data.</text>
</comment>
<dbReference type="Pfam" id="PF00107">
    <property type="entry name" value="ADH_zinc_N"/>
    <property type="match status" value="1"/>
</dbReference>
<dbReference type="Pfam" id="PF16884">
    <property type="entry name" value="ADH_N_2"/>
    <property type="match status" value="1"/>
</dbReference>